<keyword evidence="3" id="KW-1185">Reference proteome</keyword>
<feature type="transmembrane region" description="Helical" evidence="1">
    <location>
        <begin position="115"/>
        <end position="138"/>
    </location>
</feature>
<feature type="transmembrane region" description="Helical" evidence="1">
    <location>
        <begin position="26"/>
        <end position="44"/>
    </location>
</feature>
<protein>
    <submittedName>
        <fullName evidence="2">Putative neutral ceramidase superfamily lipid hydrolase</fullName>
    </submittedName>
</protein>
<evidence type="ECO:0000313" key="3">
    <source>
        <dbReference type="Proteomes" id="UP000568839"/>
    </source>
</evidence>
<feature type="transmembrane region" description="Helical" evidence="1">
    <location>
        <begin position="88"/>
        <end position="109"/>
    </location>
</feature>
<comment type="caution">
    <text evidence="2">The sequence shown here is derived from an EMBL/GenBank/DDBJ whole genome shotgun (WGS) entry which is preliminary data.</text>
</comment>
<dbReference type="GO" id="GO:0016787">
    <property type="term" value="F:hydrolase activity"/>
    <property type="evidence" value="ECO:0007669"/>
    <property type="project" value="UniProtKB-KW"/>
</dbReference>
<evidence type="ECO:0000313" key="2">
    <source>
        <dbReference type="EMBL" id="MBB6448876.1"/>
    </source>
</evidence>
<keyword evidence="1" id="KW-1133">Transmembrane helix</keyword>
<dbReference type="EMBL" id="JACHHJ010000001">
    <property type="protein sequence ID" value="MBB6448876.1"/>
    <property type="molecule type" value="Genomic_DNA"/>
</dbReference>
<dbReference type="Proteomes" id="UP000568839">
    <property type="component" value="Unassembled WGS sequence"/>
</dbReference>
<keyword evidence="1" id="KW-0472">Membrane</keyword>
<proteinExistence type="predicted"/>
<accession>A0A841PNV8</accession>
<dbReference type="AlphaFoldDB" id="A0A841PNV8"/>
<gene>
    <name evidence="2" type="ORF">HNR44_000825</name>
</gene>
<reference evidence="2 3" key="1">
    <citation type="submission" date="2020-08" db="EMBL/GenBank/DDBJ databases">
        <title>Genomic Encyclopedia of Type Strains, Phase IV (KMG-IV): sequencing the most valuable type-strain genomes for metagenomic binning, comparative biology and taxonomic classification.</title>
        <authorList>
            <person name="Goeker M."/>
        </authorList>
    </citation>
    <scope>NUCLEOTIDE SEQUENCE [LARGE SCALE GENOMIC DNA]</scope>
    <source>
        <strain evidence="2 3">DSM 21769</strain>
    </source>
</reference>
<evidence type="ECO:0000256" key="1">
    <source>
        <dbReference type="SAM" id="Phobius"/>
    </source>
</evidence>
<keyword evidence="1" id="KW-0812">Transmembrane</keyword>
<dbReference type="RefSeq" id="WP_184402812.1">
    <property type="nucleotide sequence ID" value="NZ_JACHHJ010000001.1"/>
</dbReference>
<name>A0A841PNV8_9BACL</name>
<feature type="transmembrane region" description="Helical" evidence="1">
    <location>
        <begin position="56"/>
        <end position="76"/>
    </location>
</feature>
<feature type="transmembrane region" description="Helical" evidence="1">
    <location>
        <begin position="145"/>
        <end position="162"/>
    </location>
</feature>
<organism evidence="2 3">
    <name type="scientific">Geomicrobium halophilum</name>
    <dbReference type="NCBI Taxonomy" id="549000"/>
    <lineage>
        <taxon>Bacteria</taxon>
        <taxon>Bacillati</taxon>
        <taxon>Bacillota</taxon>
        <taxon>Bacilli</taxon>
        <taxon>Bacillales</taxon>
        <taxon>Geomicrobium</taxon>
    </lineage>
</organism>
<sequence length="163" mass="18421">MLSAFAIAVAIGALLFHQRVVDLEKWMLLFAVLFAAVGYLGFAVSNGHLNFVADGWIQGFWFTSTVAFIAVAILSYHPFYGFFGRRDIRIWVSIIVMFFLTGALVNIWISIVFTYLILVVAFVAGLFIGFLVQSYLFSYCSRFQWLPYVPLLFLVFASTGKLL</sequence>
<keyword evidence="2" id="KW-0378">Hydrolase</keyword>